<protein>
    <recommendedName>
        <fullName evidence="4">Peptide chain release factor 1</fullName>
    </recommendedName>
</protein>
<organism evidence="2 3">
    <name type="scientific">Pseudofrankia inefficax (strain DSM 45817 / CECT 9037 / DDB 130130 / EuI1c)</name>
    <name type="common">Frankia inefficax</name>
    <dbReference type="NCBI Taxonomy" id="298654"/>
    <lineage>
        <taxon>Bacteria</taxon>
        <taxon>Bacillati</taxon>
        <taxon>Actinomycetota</taxon>
        <taxon>Actinomycetes</taxon>
        <taxon>Frankiales</taxon>
        <taxon>Frankiaceae</taxon>
        <taxon>Pseudofrankia</taxon>
    </lineage>
</organism>
<dbReference type="Gene3D" id="3.30.420.60">
    <property type="entry name" value="eRF1 domain 2"/>
    <property type="match status" value="1"/>
</dbReference>
<proteinExistence type="predicted"/>
<dbReference type="InterPro" id="IPR042226">
    <property type="entry name" value="eFR1_2_sf"/>
</dbReference>
<dbReference type="KEGG" id="fri:FraEuI1c_6456"/>
<evidence type="ECO:0000313" key="3">
    <source>
        <dbReference type="Proteomes" id="UP000002484"/>
    </source>
</evidence>
<dbReference type="eggNOG" id="COG1503">
    <property type="taxonomic scope" value="Bacteria"/>
</dbReference>
<dbReference type="HOGENOM" id="CLU_054531_1_0_11"/>
<gene>
    <name evidence="2" type="ordered locus">FraEuI1c_6456</name>
</gene>
<accession>E3J773</accession>
<dbReference type="Proteomes" id="UP000002484">
    <property type="component" value="Chromosome"/>
</dbReference>
<name>E3J773_PSEI1</name>
<dbReference type="InParanoid" id="E3J773"/>
<dbReference type="OrthoDB" id="5179393at2"/>
<feature type="region of interest" description="Disordered" evidence="1">
    <location>
        <begin position="277"/>
        <end position="316"/>
    </location>
</feature>
<keyword evidence="3" id="KW-1185">Reference proteome</keyword>
<dbReference type="RefSeq" id="WP_013427550.1">
    <property type="nucleotide sequence ID" value="NC_014666.1"/>
</dbReference>
<dbReference type="Pfam" id="PF18844">
    <property type="entry name" value="baeRF_family2"/>
    <property type="match status" value="1"/>
</dbReference>
<sequence length="417" mass="43979">MDVSELRSLYDFDGQVVTVYASTDPVRENAARLYVLRWRDILADLEGQSVGPATRDALLAERGDPRYREGGTRVVVAVGEGRSAHVPFARWLPGRSDVDVVAVGPLPHLLPLLDWAEGRIPHVIALVDRRGVDVLAYTDGPLPAGGVSQDTTRPPWHKARTGGWARRRYENRVEEHWKHGAKEDADRIVRAAHDIAAEVVILAGDPKELSLVREKLPVEVATRVVVVEGSRARDGSDDHLAGRVMDVLAEQQTRRTASLLGEFEQYRRRATSLVGAASGTAPRSLGSVSAAGAGHPQGSGSAEPGGGQRSGGIALDAADGPRATAAALRLAQVSDLLLAEGVPAGAPAWIGPDLSEVALDPADLPAVADPIRAGLVDALIRAAVGTGAAVHSVPADVPESPTERVGALLRYTLPTPG</sequence>
<evidence type="ECO:0000313" key="2">
    <source>
        <dbReference type="EMBL" id="ADP84437.1"/>
    </source>
</evidence>
<evidence type="ECO:0008006" key="4">
    <source>
        <dbReference type="Google" id="ProtNLM"/>
    </source>
</evidence>
<reference evidence="2 3" key="1">
    <citation type="submission" date="2010-10" db="EMBL/GenBank/DDBJ databases">
        <title>Complete sequence of Frankia sp. EuI1c.</title>
        <authorList>
            <consortium name="US DOE Joint Genome Institute"/>
            <person name="Lucas S."/>
            <person name="Copeland A."/>
            <person name="Lapidus A."/>
            <person name="Cheng J.-F."/>
            <person name="Bruce D."/>
            <person name="Goodwin L."/>
            <person name="Pitluck S."/>
            <person name="Chertkov O."/>
            <person name="Detter J.C."/>
            <person name="Han C."/>
            <person name="Tapia R."/>
            <person name="Land M."/>
            <person name="Hauser L."/>
            <person name="Jeffries C."/>
            <person name="Kyrpides N."/>
            <person name="Ivanova N."/>
            <person name="Mikhailova N."/>
            <person name="Beauchemin N."/>
            <person name="Sen A."/>
            <person name="Sur S.A."/>
            <person name="Gtari M."/>
            <person name="Wall L."/>
            <person name="Tisa L."/>
            <person name="Woyke T."/>
        </authorList>
    </citation>
    <scope>NUCLEOTIDE SEQUENCE [LARGE SCALE GENOMIC DNA]</scope>
    <source>
        <strain evidence="3">DSM 45817 / CECT 9037 / EuI1c</strain>
    </source>
</reference>
<dbReference type="InterPro" id="IPR040701">
    <property type="entry name" value="Bact_RF_family2"/>
</dbReference>
<dbReference type="STRING" id="298654.FraEuI1c_6456"/>
<dbReference type="EMBL" id="CP002299">
    <property type="protein sequence ID" value="ADP84437.1"/>
    <property type="molecule type" value="Genomic_DNA"/>
</dbReference>
<dbReference type="AlphaFoldDB" id="E3J773"/>
<evidence type="ECO:0000256" key="1">
    <source>
        <dbReference type="SAM" id="MobiDB-lite"/>
    </source>
</evidence>